<dbReference type="EMBL" id="JAHYIQ010000001">
    <property type="protein sequence ID" value="KAK1136154.1"/>
    <property type="molecule type" value="Genomic_DNA"/>
</dbReference>
<protein>
    <submittedName>
        <fullName evidence="2">Uncharacterized protein</fullName>
    </submittedName>
</protein>
<evidence type="ECO:0000313" key="3">
    <source>
        <dbReference type="Proteomes" id="UP001177670"/>
    </source>
</evidence>
<keyword evidence="3" id="KW-1185">Reference proteome</keyword>
<dbReference type="AlphaFoldDB" id="A0AA40GEA3"/>
<organism evidence="2 3">
    <name type="scientific">Melipona bicolor</name>
    <dbReference type="NCBI Taxonomy" id="60889"/>
    <lineage>
        <taxon>Eukaryota</taxon>
        <taxon>Metazoa</taxon>
        <taxon>Ecdysozoa</taxon>
        <taxon>Arthropoda</taxon>
        <taxon>Hexapoda</taxon>
        <taxon>Insecta</taxon>
        <taxon>Pterygota</taxon>
        <taxon>Neoptera</taxon>
        <taxon>Endopterygota</taxon>
        <taxon>Hymenoptera</taxon>
        <taxon>Apocrita</taxon>
        <taxon>Aculeata</taxon>
        <taxon>Apoidea</taxon>
        <taxon>Anthophila</taxon>
        <taxon>Apidae</taxon>
        <taxon>Melipona</taxon>
    </lineage>
</organism>
<evidence type="ECO:0000313" key="2">
    <source>
        <dbReference type="EMBL" id="KAK1136154.1"/>
    </source>
</evidence>
<feature type="region of interest" description="Disordered" evidence="1">
    <location>
        <begin position="1"/>
        <end position="24"/>
    </location>
</feature>
<gene>
    <name evidence="2" type="ORF">K0M31_000721</name>
</gene>
<dbReference type="Proteomes" id="UP001177670">
    <property type="component" value="Unassembled WGS sequence"/>
</dbReference>
<feature type="compositionally biased region" description="Acidic residues" evidence="1">
    <location>
        <begin position="9"/>
        <end position="23"/>
    </location>
</feature>
<comment type="caution">
    <text evidence="2">The sequence shown here is derived from an EMBL/GenBank/DDBJ whole genome shotgun (WGS) entry which is preliminary data.</text>
</comment>
<name>A0AA40GEA3_9HYME</name>
<reference evidence="2" key="1">
    <citation type="submission" date="2021-10" db="EMBL/GenBank/DDBJ databases">
        <title>Melipona bicolor Genome sequencing and assembly.</title>
        <authorList>
            <person name="Araujo N.S."/>
            <person name="Arias M.C."/>
        </authorList>
    </citation>
    <scope>NUCLEOTIDE SEQUENCE</scope>
    <source>
        <strain evidence="2">USP_2M_L1-L4_2017</strain>
        <tissue evidence="2">Whole body</tissue>
    </source>
</reference>
<evidence type="ECO:0000256" key="1">
    <source>
        <dbReference type="SAM" id="MobiDB-lite"/>
    </source>
</evidence>
<proteinExistence type="predicted"/>
<sequence length="75" mass="7783">MMEGAPVDDVQDEKGEGEEESGDLVDVNGCCSALAAGVVLHGRRSDGASAPLGLVPHWCLLGRNTFNKKPPSFSG</sequence>
<accession>A0AA40GEA3</accession>